<keyword evidence="11" id="KW-0804">Transcription</keyword>
<dbReference type="Proteomes" id="UP000214603">
    <property type="component" value="Unassembled WGS sequence"/>
</dbReference>
<dbReference type="FunFam" id="3.40.50.2300:FF:000001">
    <property type="entry name" value="DNA-binding response regulator PhoB"/>
    <property type="match status" value="1"/>
</dbReference>
<comment type="function">
    <text evidence="12">This protein is a positive regulator for the phosphate regulon. Transcription of this operon is positively regulated by PhoB and PhoR when phosphate is limited.</text>
</comment>
<evidence type="ECO:0000259" key="15">
    <source>
        <dbReference type="PROSITE" id="PS50110"/>
    </source>
</evidence>
<dbReference type="PROSITE" id="PS51755">
    <property type="entry name" value="OMPR_PHOB"/>
    <property type="match status" value="1"/>
</dbReference>
<feature type="modified residue" description="4-aspartylphosphate" evidence="13">
    <location>
        <position position="53"/>
    </location>
</feature>
<dbReference type="GO" id="GO:0005829">
    <property type="term" value="C:cytosol"/>
    <property type="evidence" value="ECO:0007669"/>
    <property type="project" value="TreeGrafter"/>
</dbReference>
<keyword evidence="10" id="KW-0010">Activator</keyword>
<evidence type="ECO:0000313" key="17">
    <source>
        <dbReference type="EMBL" id="OWT59287.1"/>
    </source>
</evidence>
<keyword evidence="18" id="KW-1185">Reference proteome</keyword>
<evidence type="ECO:0000256" key="8">
    <source>
        <dbReference type="ARBA" id="ARBA00023015"/>
    </source>
</evidence>
<evidence type="ECO:0000256" key="13">
    <source>
        <dbReference type="PROSITE-ProRule" id="PRU00169"/>
    </source>
</evidence>
<evidence type="ECO:0000313" key="18">
    <source>
        <dbReference type="Proteomes" id="UP000214603"/>
    </source>
</evidence>
<evidence type="ECO:0000259" key="16">
    <source>
        <dbReference type="PROSITE" id="PS51755"/>
    </source>
</evidence>
<dbReference type="RefSeq" id="WP_088604016.1">
    <property type="nucleotide sequence ID" value="NZ_NJIH01000007.1"/>
</dbReference>
<dbReference type="Gene3D" id="3.40.50.2300">
    <property type="match status" value="1"/>
</dbReference>
<dbReference type="Pfam" id="PF00072">
    <property type="entry name" value="Response_reg"/>
    <property type="match status" value="1"/>
</dbReference>
<dbReference type="OrthoDB" id="9802426at2"/>
<dbReference type="SMART" id="SM00448">
    <property type="entry name" value="REC"/>
    <property type="match status" value="1"/>
</dbReference>
<dbReference type="NCBIfam" id="TIGR02154">
    <property type="entry name" value="PhoB"/>
    <property type="match status" value="1"/>
</dbReference>
<dbReference type="Gene3D" id="1.10.10.10">
    <property type="entry name" value="Winged helix-like DNA-binding domain superfamily/Winged helix DNA-binding domain"/>
    <property type="match status" value="1"/>
</dbReference>
<evidence type="ECO:0000256" key="2">
    <source>
        <dbReference type="ARBA" id="ARBA00013332"/>
    </source>
</evidence>
<evidence type="ECO:0000256" key="10">
    <source>
        <dbReference type="ARBA" id="ARBA00023159"/>
    </source>
</evidence>
<gene>
    <name evidence="17" type="primary">phoB</name>
    <name evidence="17" type="ORF">CEY11_12550</name>
</gene>
<proteinExistence type="predicted"/>
<evidence type="ECO:0000256" key="6">
    <source>
        <dbReference type="ARBA" id="ARBA00022592"/>
    </source>
</evidence>
<comment type="caution">
    <text evidence="17">The sequence shown here is derived from an EMBL/GenBank/DDBJ whole genome shotgun (WGS) entry which is preliminary data.</text>
</comment>
<feature type="domain" description="Response regulatory" evidence="15">
    <location>
        <begin position="4"/>
        <end position="120"/>
    </location>
</feature>
<dbReference type="PANTHER" id="PTHR48111:SF40">
    <property type="entry name" value="PHOSPHATE REGULON TRANSCRIPTIONAL REGULATORY PROTEIN PHOB"/>
    <property type="match status" value="1"/>
</dbReference>
<sequence>MNSTILVVEDEPAIQELIAVNLGFAGHKVLRALDAEQAQTLIQAELPDLILLDWMLPGASGIALARKLRGDERTRAVPIIMLTAKGAEQDKLEGLEAGADDYITKPFSPKELLARIKAVLRRRAPQLTDDVVRLGTLSLDPATHRVMGGDRVLAIGPTEFRLLHFFMTHTERVFSRGQLLDQVWGDHVFVEERTVDVHIRRLRKALEPSGHDRHIETVRGTGYRCTVYGAAPE</sequence>
<evidence type="ECO:0000256" key="5">
    <source>
        <dbReference type="ARBA" id="ARBA00022553"/>
    </source>
</evidence>
<keyword evidence="5 13" id="KW-0597">Phosphoprotein</keyword>
<evidence type="ECO:0000256" key="4">
    <source>
        <dbReference type="ARBA" id="ARBA00022490"/>
    </source>
</evidence>
<organism evidence="17 18">
    <name type="scientific">Candidimonas nitroreducens</name>
    <dbReference type="NCBI Taxonomy" id="683354"/>
    <lineage>
        <taxon>Bacteria</taxon>
        <taxon>Pseudomonadati</taxon>
        <taxon>Pseudomonadota</taxon>
        <taxon>Betaproteobacteria</taxon>
        <taxon>Burkholderiales</taxon>
        <taxon>Alcaligenaceae</taxon>
        <taxon>Candidimonas</taxon>
    </lineage>
</organism>
<evidence type="ECO:0000256" key="14">
    <source>
        <dbReference type="PROSITE-ProRule" id="PRU01091"/>
    </source>
</evidence>
<dbReference type="PROSITE" id="PS50110">
    <property type="entry name" value="RESPONSE_REGULATORY"/>
    <property type="match status" value="1"/>
</dbReference>
<name>A0A225MDB3_9BURK</name>
<dbReference type="Gene3D" id="6.10.250.690">
    <property type="match status" value="1"/>
</dbReference>
<protein>
    <recommendedName>
        <fullName evidence="2">Phosphate regulon transcriptional regulatory protein PhoB</fullName>
    </recommendedName>
</protein>
<dbReference type="FunFam" id="1.10.10.10:FF:000011">
    <property type="entry name" value="Phosphate regulon transcriptional regulator PhoB"/>
    <property type="match status" value="1"/>
</dbReference>
<dbReference type="InterPro" id="IPR011006">
    <property type="entry name" value="CheY-like_superfamily"/>
</dbReference>
<dbReference type="Pfam" id="PF00486">
    <property type="entry name" value="Trans_reg_C"/>
    <property type="match status" value="1"/>
</dbReference>
<dbReference type="InterPro" id="IPR001789">
    <property type="entry name" value="Sig_transdc_resp-reg_receiver"/>
</dbReference>
<dbReference type="GO" id="GO:0006355">
    <property type="term" value="P:regulation of DNA-templated transcription"/>
    <property type="evidence" value="ECO:0007669"/>
    <property type="project" value="InterPro"/>
</dbReference>
<dbReference type="InterPro" id="IPR039420">
    <property type="entry name" value="WalR-like"/>
</dbReference>
<dbReference type="GO" id="GO:0006817">
    <property type="term" value="P:phosphate ion transport"/>
    <property type="evidence" value="ECO:0007669"/>
    <property type="project" value="UniProtKB-KW"/>
</dbReference>
<accession>A0A225MDB3</accession>
<dbReference type="InterPro" id="IPR036388">
    <property type="entry name" value="WH-like_DNA-bd_sf"/>
</dbReference>
<keyword evidence="7" id="KW-0902">Two-component regulatory system</keyword>
<dbReference type="InterPro" id="IPR016032">
    <property type="entry name" value="Sig_transdc_resp-reg_C-effctor"/>
</dbReference>
<keyword evidence="6" id="KW-0592">Phosphate transport</keyword>
<evidence type="ECO:0000256" key="7">
    <source>
        <dbReference type="ARBA" id="ARBA00023012"/>
    </source>
</evidence>
<keyword evidence="9 14" id="KW-0238">DNA-binding</keyword>
<dbReference type="InterPro" id="IPR011879">
    <property type="entry name" value="Sig_transdc_resp-reg_PhoB"/>
</dbReference>
<dbReference type="SMART" id="SM00862">
    <property type="entry name" value="Trans_reg_C"/>
    <property type="match status" value="1"/>
</dbReference>
<reference evidence="18" key="1">
    <citation type="submission" date="2017-06" db="EMBL/GenBank/DDBJ databases">
        <title>Herbaspirillum phytohormonus sp. nov., isolated from the root nodule of Robinia pseudoacacia in lead-zinc mine.</title>
        <authorList>
            <person name="Fan M."/>
            <person name="Lin Y."/>
        </authorList>
    </citation>
    <scope>NUCLEOTIDE SEQUENCE [LARGE SCALE GENOMIC DNA]</scope>
    <source>
        <strain evidence="18">SC-089</strain>
    </source>
</reference>
<dbReference type="SUPFAM" id="SSF46894">
    <property type="entry name" value="C-terminal effector domain of the bipartite response regulators"/>
    <property type="match status" value="1"/>
</dbReference>
<comment type="subcellular location">
    <subcellularLocation>
        <location evidence="1">Cytoplasm</location>
    </subcellularLocation>
</comment>
<dbReference type="CDD" id="cd17618">
    <property type="entry name" value="REC_OmpR_PhoB"/>
    <property type="match status" value="1"/>
</dbReference>
<dbReference type="EMBL" id="NJIH01000007">
    <property type="protein sequence ID" value="OWT59287.1"/>
    <property type="molecule type" value="Genomic_DNA"/>
</dbReference>
<evidence type="ECO:0000256" key="3">
    <source>
        <dbReference type="ARBA" id="ARBA00022448"/>
    </source>
</evidence>
<feature type="DNA-binding region" description="OmpR/PhoB-type" evidence="14">
    <location>
        <begin position="129"/>
        <end position="227"/>
    </location>
</feature>
<keyword evidence="8" id="KW-0805">Transcription regulation</keyword>
<evidence type="ECO:0000256" key="9">
    <source>
        <dbReference type="ARBA" id="ARBA00023125"/>
    </source>
</evidence>
<dbReference type="GO" id="GO:0000976">
    <property type="term" value="F:transcription cis-regulatory region binding"/>
    <property type="evidence" value="ECO:0007669"/>
    <property type="project" value="TreeGrafter"/>
</dbReference>
<evidence type="ECO:0000256" key="1">
    <source>
        <dbReference type="ARBA" id="ARBA00004496"/>
    </source>
</evidence>
<dbReference type="CDD" id="cd00383">
    <property type="entry name" value="trans_reg_C"/>
    <property type="match status" value="1"/>
</dbReference>
<dbReference type="AlphaFoldDB" id="A0A225MDB3"/>
<dbReference type="GO" id="GO:0000156">
    <property type="term" value="F:phosphorelay response regulator activity"/>
    <property type="evidence" value="ECO:0007669"/>
    <property type="project" value="InterPro"/>
</dbReference>
<evidence type="ECO:0000256" key="12">
    <source>
        <dbReference type="ARBA" id="ARBA00024735"/>
    </source>
</evidence>
<keyword evidence="4" id="KW-0963">Cytoplasm</keyword>
<feature type="domain" description="OmpR/PhoB-type" evidence="16">
    <location>
        <begin position="129"/>
        <end position="227"/>
    </location>
</feature>
<dbReference type="InterPro" id="IPR001867">
    <property type="entry name" value="OmpR/PhoB-type_DNA-bd"/>
</dbReference>
<evidence type="ECO:0000256" key="11">
    <source>
        <dbReference type="ARBA" id="ARBA00023163"/>
    </source>
</evidence>
<dbReference type="GO" id="GO:0032993">
    <property type="term" value="C:protein-DNA complex"/>
    <property type="evidence" value="ECO:0007669"/>
    <property type="project" value="TreeGrafter"/>
</dbReference>
<dbReference type="PANTHER" id="PTHR48111">
    <property type="entry name" value="REGULATOR OF RPOS"/>
    <property type="match status" value="1"/>
</dbReference>
<keyword evidence="3" id="KW-0813">Transport</keyword>
<dbReference type="SUPFAM" id="SSF52172">
    <property type="entry name" value="CheY-like"/>
    <property type="match status" value="1"/>
</dbReference>